<keyword evidence="6" id="KW-0560">Oxidoreductase</keyword>
<dbReference type="Gene3D" id="3.50.50.60">
    <property type="entry name" value="FAD/NAD(P)-binding domain"/>
    <property type="match status" value="2"/>
</dbReference>
<keyword evidence="5" id="KW-0274">FAD</keyword>
<dbReference type="PANTHER" id="PTHR43876">
    <property type="entry name" value="UBIQUINONE BIOSYNTHESIS MONOOXYGENASE COQ6, MITOCHONDRIAL"/>
    <property type="match status" value="1"/>
</dbReference>
<dbReference type="SUPFAM" id="SSF51905">
    <property type="entry name" value="FAD/NAD(P)-binding domain"/>
    <property type="match status" value="1"/>
</dbReference>
<comment type="similarity">
    <text evidence="3">Belongs to the UbiH/COQ6 family.</text>
</comment>
<evidence type="ECO:0000256" key="6">
    <source>
        <dbReference type="ARBA" id="ARBA00023002"/>
    </source>
</evidence>
<dbReference type="InterPro" id="IPR036188">
    <property type="entry name" value="FAD/NAD-bd_sf"/>
</dbReference>
<evidence type="ECO:0000259" key="8">
    <source>
        <dbReference type="Pfam" id="PF01494"/>
    </source>
</evidence>
<evidence type="ECO:0000256" key="1">
    <source>
        <dbReference type="ARBA" id="ARBA00001974"/>
    </source>
</evidence>
<evidence type="ECO:0000313" key="9">
    <source>
        <dbReference type="EMBL" id="PND36318.1"/>
    </source>
</evidence>
<name>A0A2N8KS73_9BURK</name>
<protein>
    <submittedName>
        <fullName evidence="9">Monooxygenase</fullName>
    </submittedName>
</protein>
<dbReference type="InterPro" id="IPR051205">
    <property type="entry name" value="UbiH/COQ6_monooxygenase"/>
</dbReference>
<evidence type="ECO:0000313" key="10">
    <source>
        <dbReference type="Proteomes" id="UP000235916"/>
    </source>
</evidence>
<evidence type="ECO:0000256" key="2">
    <source>
        <dbReference type="ARBA" id="ARBA00004749"/>
    </source>
</evidence>
<reference evidence="9 10" key="1">
    <citation type="submission" date="2018-01" db="EMBL/GenBank/DDBJ databases">
        <title>Draft genome sequence of Paucibacter aquatile CR182 isolated from freshwater of the Nakdong River.</title>
        <authorList>
            <person name="Choi A."/>
            <person name="Chung E.J."/>
        </authorList>
    </citation>
    <scope>NUCLEOTIDE SEQUENCE [LARGE SCALE GENOMIC DNA]</scope>
    <source>
        <strain evidence="9 10">CR182</strain>
    </source>
</reference>
<dbReference type="AlphaFoldDB" id="A0A2N8KS73"/>
<evidence type="ECO:0000256" key="7">
    <source>
        <dbReference type="ARBA" id="ARBA00023033"/>
    </source>
</evidence>
<comment type="cofactor">
    <cofactor evidence="1">
        <name>FAD</name>
        <dbReference type="ChEBI" id="CHEBI:57692"/>
    </cofactor>
</comment>
<sequence>MSIQPSSTTPTSHSSRPEDTQRVLIVGGGPAGLSMACALADAGIRSCVLEAAPLSALQDPAEDGREIALTHPGRAVLERLGQWALLPPEEIAPLRRAHVFDGTAPEHLGFGTADGQGELGYLVANHWLRRIAYRAVEQRAERIELRSDCRVSGLNLNATPELAEVQLSTGERLRAPLVIAADSRFSALRRMAGIGAQMRDFGRSVIVCRLAHSAPNEGIALECFHYGHTLALLPLKGSCSSLVLTVSADRAAEMQAWEAERFRAWVQTQLQGRLGEIRLASPRHLYPLVACYAQRFATRRLALVGDAAVGMHPVTAHGYNFGLYGVQALADLMGGAQRRGQDLGDAELLQRYADQHRRRTWTIYQGTNAVVNLFTDERAPARLLRKGVLTLARHLPPLQAAISAQLTGRRPSLGITRLPRASRRPVG</sequence>
<gene>
    <name evidence="9" type="ORF">C1O66_21690</name>
</gene>
<dbReference type="EMBL" id="POSP01000004">
    <property type="protein sequence ID" value="PND36318.1"/>
    <property type="molecule type" value="Genomic_DNA"/>
</dbReference>
<evidence type="ECO:0000256" key="5">
    <source>
        <dbReference type="ARBA" id="ARBA00022827"/>
    </source>
</evidence>
<dbReference type="Proteomes" id="UP000235916">
    <property type="component" value="Unassembled WGS sequence"/>
</dbReference>
<dbReference type="RefSeq" id="WP_102770092.1">
    <property type="nucleotide sequence ID" value="NZ_POSP01000004.1"/>
</dbReference>
<dbReference type="InterPro" id="IPR010971">
    <property type="entry name" value="UbiH/COQ6"/>
</dbReference>
<accession>A0A2N8KS73</accession>
<dbReference type="GO" id="GO:0004497">
    <property type="term" value="F:monooxygenase activity"/>
    <property type="evidence" value="ECO:0007669"/>
    <property type="project" value="UniProtKB-KW"/>
</dbReference>
<keyword evidence="10" id="KW-1185">Reference proteome</keyword>
<dbReference type="UniPathway" id="UPA00232"/>
<dbReference type="NCBIfam" id="TIGR01988">
    <property type="entry name" value="Ubi-OHases"/>
    <property type="match status" value="1"/>
</dbReference>
<dbReference type="GO" id="GO:0071949">
    <property type="term" value="F:FAD binding"/>
    <property type="evidence" value="ECO:0007669"/>
    <property type="project" value="InterPro"/>
</dbReference>
<feature type="domain" description="FAD-binding" evidence="8">
    <location>
        <begin position="22"/>
        <end position="365"/>
    </location>
</feature>
<keyword evidence="7 9" id="KW-0503">Monooxygenase</keyword>
<dbReference type="PRINTS" id="PR00420">
    <property type="entry name" value="RNGMNOXGNASE"/>
</dbReference>
<comment type="pathway">
    <text evidence="2">Cofactor biosynthesis; ubiquinone biosynthesis.</text>
</comment>
<evidence type="ECO:0000256" key="4">
    <source>
        <dbReference type="ARBA" id="ARBA00022630"/>
    </source>
</evidence>
<dbReference type="GO" id="GO:0016705">
    <property type="term" value="F:oxidoreductase activity, acting on paired donors, with incorporation or reduction of molecular oxygen"/>
    <property type="evidence" value="ECO:0007669"/>
    <property type="project" value="InterPro"/>
</dbReference>
<keyword evidence="4" id="KW-0285">Flavoprotein</keyword>
<dbReference type="GO" id="GO:0006744">
    <property type="term" value="P:ubiquinone biosynthetic process"/>
    <property type="evidence" value="ECO:0007669"/>
    <property type="project" value="UniProtKB-UniPathway"/>
</dbReference>
<evidence type="ECO:0000256" key="3">
    <source>
        <dbReference type="ARBA" id="ARBA00005349"/>
    </source>
</evidence>
<dbReference type="NCBIfam" id="NF006593">
    <property type="entry name" value="PRK09126.1"/>
    <property type="match status" value="1"/>
</dbReference>
<proteinExistence type="inferred from homology"/>
<dbReference type="InterPro" id="IPR002938">
    <property type="entry name" value="FAD-bd"/>
</dbReference>
<dbReference type="OrthoDB" id="9769565at2"/>
<organism evidence="9 10">
    <name type="scientific">Kinneretia aquatilis</name>
    <dbReference type="NCBI Taxonomy" id="2070761"/>
    <lineage>
        <taxon>Bacteria</taxon>
        <taxon>Pseudomonadati</taxon>
        <taxon>Pseudomonadota</taxon>
        <taxon>Betaproteobacteria</taxon>
        <taxon>Burkholderiales</taxon>
        <taxon>Sphaerotilaceae</taxon>
        <taxon>Roseateles</taxon>
    </lineage>
</organism>
<dbReference type="PANTHER" id="PTHR43876:SF25">
    <property type="entry name" value="MONOOXYGENASE NMA2164"/>
    <property type="match status" value="1"/>
</dbReference>
<comment type="caution">
    <text evidence="9">The sequence shown here is derived from an EMBL/GenBank/DDBJ whole genome shotgun (WGS) entry which is preliminary data.</text>
</comment>
<dbReference type="Pfam" id="PF01494">
    <property type="entry name" value="FAD_binding_3"/>
    <property type="match status" value="1"/>
</dbReference>